<comment type="subcellular location">
    <subcellularLocation>
        <location evidence="1">Membrane</location>
        <topology evidence="1">Multi-pass membrane protein</topology>
    </subcellularLocation>
</comment>
<dbReference type="InterPro" id="IPR001204">
    <property type="entry name" value="Phos_transporter"/>
</dbReference>
<sequence length="334" mass="35533">MLSGTLILISVIIVTALIFDFINGFHDSANAIACSVSTRVLTLKQAVIMSAALNFVGAFVWEGVAKTIGSGIVDPNHISQTVIVAALIGAIVWNIITWYFGIPSSSSHALIGGLIGSAIVFQWSFGIVNWSNLFWKVIIWIFLSPMIGFVIGFVVMNIMNAVLRIMEAKPSSVTKIFSKAQICSGAFIAFNHGCNDSQKSMGIITMALISGNFITQFEIPNWVKICCALAMALGTSLGGKKIIKTMGTGMTKLAPINGFTAEMSASTVMLTATILNAPVSTTHIITGSIMGVGASKRFSAVKWVIAKDIVTAWVITIPASAVIAALTMFLIKLF</sequence>
<keyword evidence="8" id="KW-1185">Reference proteome</keyword>
<evidence type="ECO:0000256" key="5">
    <source>
        <dbReference type="ARBA" id="ARBA00023136"/>
    </source>
</evidence>
<dbReference type="GO" id="GO:0035435">
    <property type="term" value="P:phosphate ion transmembrane transport"/>
    <property type="evidence" value="ECO:0007669"/>
    <property type="project" value="TreeGrafter"/>
</dbReference>
<evidence type="ECO:0000256" key="6">
    <source>
        <dbReference type="SAM" id="Phobius"/>
    </source>
</evidence>
<dbReference type="AlphaFoldDB" id="A0A0E3K1H0"/>
<feature type="transmembrane region" description="Helical" evidence="6">
    <location>
        <begin position="6"/>
        <end position="25"/>
    </location>
</feature>
<evidence type="ECO:0000313" key="8">
    <source>
        <dbReference type="Proteomes" id="UP000033115"/>
    </source>
</evidence>
<keyword evidence="5 6" id="KW-0472">Membrane</keyword>
<feature type="transmembrane region" description="Helical" evidence="6">
    <location>
        <begin position="309"/>
        <end position="331"/>
    </location>
</feature>
<evidence type="ECO:0000256" key="2">
    <source>
        <dbReference type="ARBA" id="ARBA00022448"/>
    </source>
</evidence>
<gene>
    <name evidence="7" type="ORF">CSCA_2852</name>
</gene>
<dbReference type="EMBL" id="CP009933">
    <property type="protein sequence ID" value="AKA69977.1"/>
    <property type="molecule type" value="Genomic_DNA"/>
</dbReference>
<feature type="transmembrane region" description="Helical" evidence="6">
    <location>
        <begin position="109"/>
        <end position="131"/>
    </location>
</feature>
<organism evidence="7 8">
    <name type="scientific">Clostridium scatologenes</name>
    <dbReference type="NCBI Taxonomy" id="1548"/>
    <lineage>
        <taxon>Bacteria</taxon>
        <taxon>Bacillati</taxon>
        <taxon>Bacillota</taxon>
        <taxon>Clostridia</taxon>
        <taxon>Eubacteriales</taxon>
        <taxon>Clostridiaceae</taxon>
        <taxon>Clostridium</taxon>
    </lineage>
</organism>
<accession>A0A0E3K1H0</accession>
<dbReference type="HOGENOM" id="CLU_015355_1_1_9"/>
<dbReference type="Pfam" id="PF01384">
    <property type="entry name" value="PHO4"/>
    <property type="match status" value="1"/>
</dbReference>
<keyword evidence="4 6" id="KW-1133">Transmembrane helix</keyword>
<keyword evidence="2" id="KW-0813">Transport</keyword>
<evidence type="ECO:0000256" key="1">
    <source>
        <dbReference type="ARBA" id="ARBA00004141"/>
    </source>
</evidence>
<dbReference type="Proteomes" id="UP000033115">
    <property type="component" value="Chromosome"/>
</dbReference>
<evidence type="ECO:0000256" key="4">
    <source>
        <dbReference type="ARBA" id="ARBA00022989"/>
    </source>
</evidence>
<dbReference type="GO" id="GO:0005315">
    <property type="term" value="F:phosphate transmembrane transporter activity"/>
    <property type="evidence" value="ECO:0007669"/>
    <property type="project" value="InterPro"/>
</dbReference>
<reference evidence="7 8" key="1">
    <citation type="journal article" date="2015" name="J. Biotechnol.">
        <title>Complete genome sequence of a malodorant-producing acetogen, Clostridium scatologenes ATCC 25775(T).</title>
        <authorList>
            <person name="Zhu Z."/>
            <person name="Guo T."/>
            <person name="Zheng H."/>
            <person name="Song T."/>
            <person name="Ouyang P."/>
            <person name="Xie J."/>
        </authorList>
    </citation>
    <scope>NUCLEOTIDE SEQUENCE [LARGE SCALE GENOMIC DNA]</scope>
    <source>
        <strain evidence="7 8">ATCC 25775</strain>
    </source>
</reference>
<dbReference type="GO" id="GO:0016020">
    <property type="term" value="C:membrane"/>
    <property type="evidence" value="ECO:0007669"/>
    <property type="project" value="UniProtKB-SubCell"/>
</dbReference>
<dbReference type="RefSeq" id="WP_029161440.1">
    <property type="nucleotide sequence ID" value="NZ_CP009933.1"/>
</dbReference>
<feature type="transmembrane region" description="Helical" evidence="6">
    <location>
        <begin position="137"/>
        <end position="159"/>
    </location>
</feature>
<feature type="transmembrane region" description="Helical" evidence="6">
    <location>
        <begin position="77"/>
        <end position="102"/>
    </location>
</feature>
<dbReference type="PANTHER" id="PTHR11101:SF80">
    <property type="entry name" value="PHOSPHATE TRANSPORTER"/>
    <property type="match status" value="1"/>
</dbReference>
<dbReference type="STRING" id="1548.CSCA_2852"/>
<dbReference type="KEGG" id="csq:CSCA_2852"/>
<keyword evidence="3 6" id="KW-0812">Transmembrane</keyword>
<name>A0A0E3K1H0_CLOSL</name>
<evidence type="ECO:0000313" key="7">
    <source>
        <dbReference type="EMBL" id="AKA69977.1"/>
    </source>
</evidence>
<dbReference type="PANTHER" id="PTHR11101">
    <property type="entry name" value="PHOSPHATE TRANSPORTER"/>
    <property type="match status" value="1"/>
</dbReference>
<evidence type="ECO:0000256" key="3">
    <source>
        <dbReference type="ARBA" id="ARBA00022692"/>
    </source>
</evidence>
<proteinExistence type="predicted"/>
<protein>
    <submittedName>
        <fullName evidence="7">Phosphate transporter</fullName>
    </submittedName>
</protein>
<feature type="transmembrane region" description="Helical" evidence="6">
    <location>
        <begin position="46"/>
        <end position="65"/>
    </location>
</feature>